<keyword evidence="4" id="KW-0479">Metal-binding</keyword>
<evidence type="ECO:0000256" key="2">
    <source>
        <dbReference type="ARBA" id="ARBA00010312"/>
    </source>
</evidence>
<keyword evidence="7" id="KW-0411">Iron-sulfur</keyword>
<dbReference type="PROSITE" id="PS00932">
    <property type="entry name" value="MOLYBDOPTERIN_PROK_3"/>
    <property type="match status" value="1"/>
</dbReference>
<evidence type="ECO:0000256" key="3">
    <source>
        <dbReference type="ARBA" id="ARBA00022505"/>
    </source>
</evidence>
<evidence type="ECO:0000259" key="8">
    <source>
        <dbReference type="Pfam" id="PF00384"/>
    </source>
</evidence>
<dbReference type="GO" id="GO:0016491">
    <property type="term" value="F:oxidoreductase activity"/>
    <property type="evidence" value="ECO:0007669"/>
    <property type="project" value="UniProtKB-KW"/>
</dbReference>
<dbReference type="PANTHER" id="PTHR43742:SF6">
    <property type="entry name" value="OXIDOREDUCTASE YYAE-RELATED"/>
    <property type="match status" value="1"/>
</dbReference>
<comment type="similarity">
    <text evidence="2">Belongs to the prokaryotic molybdopterin-containing oxidoreductase family.</text>
</comment>
<dbReference type="InterPro" id="IPR006656">
    <property type="entry name" value="Mopterin_OxRdtase"/>
</dbReference>
<comment type="cofactor">
    <cofactor evidence="1">
        <name>Mo-bis(molybdopterin guanine dinucleotide)</name>
        <dbReference type="ChEBI" id="CHEBI:60539"/>
    </cofactor>
</comment>
<evidence type="ECO:0000256" key="7">
    <source>
        <dbReference type="ARBA" id="ARBA00023014"/>
    </source>
</evidence>
<organism evidence="10 11">
    <name type="scientific">Candidatus Aveggerthella stercoripullorum</name>
    <dbReference type="NCBI Taxonomy" id="2840688"/>
    <lineage>
        <taxon>Bacteria</taxon>
        <taxon>Bacillati</taxon>
        <taxon>Actinomycetota</taxon>
        <taxon>Coriobacteriia</taxon>
        <taxon>Eggerthellales</taxon>
        <taxon>Eggerthellaceae</taxon>
        <taxon>Eggerthellaceae incertae sedis</taxon>
        <taxon>Candidatus Aveggerthella</taxon>
    </lineage>
</organism>
<dbReference type="Proteomes" id="UP000824261">
    <property type="component" value="Unassembled WGS sequence"/>
</dbReference>
<comment type="caution">
    <text evidence="10">The sequence shown here is derived from an EMBL/GenBank/DDBJ whole genome shotgun (WGS) entry which is preliminary data.</text>
</comment>
<dbReference type="GO" id="GO:0046872">
    <property type="term" value="F:metal ion binding"/>
    <property type="evidence" value="ECO:0007669"/>
    <property type="project" value="UniProtKB-KW"/>
</dbReference>
<keyword evidence="6" id="KW-0408">Iron</keyword>
<feature type="domain" description="Molybdopterin dinucleotide-binding" evidence="9">
    <location>
        <begin position="523"/>
        <end position="596"/>
    </location>
</feature>
<proteinExistence type="inferred from homology"/>
<dbReference type="GO" id="GO:0043546">
    <property type="term" value="F:molybdopterin cofactor binding"/>
    <property type="evidence" value="ECO:0007669"/>
    <property type="project" value="InterPro"/>
</dbReference>
<dbReference type="EMBL" id="DVGB01000092">
    <property type="protein sequence ID" value="HIR02142.1"/>
    <property type="molecule type" value="Genomic_DNA"/>
</dbReference>
<evidence type="ECO:0000256" key="4">
    <source>
        <dbReference type="ARBA" id="ARBA00022723"/>
    </source>
</evidence>
<evidence type="ECO:0000313" key="11">
    <source>
        <dbReference type="Proteomes" id="UP000824261"/>
    </source>
</evidence>
<dbReference type="InterPro" id="IPR050612">
    <property type="entry name" value="Prok_Mopterin_Oxidored"/>
</dbReference>
<feature type="domain" description="Molybdopterin oxidoreductase" evidence="8">
    <location>
        <begin position="48"/>
        <end position="397"/>
    </location>
</feature>
<dbReference type="GO" id="GO:0051536">
    <property type="term" value="F:iron-sulfur cluster binding"/>
    <property type="evidence" value="ECO:0007669"/>
    <property type="project" value="UniProtKB-KW"/>
</dbReference>
<dbReference type="Gene3D" id="3.40.228.10">
    <property type="entry name" value="Dimethylsulfoxide Reductase, domain 2"/>
    <property type="match status" value="1"/>
</dbReference>
<dbReference type="AlphaFoldDB" id="A0A9D1A1B6"/>
<evidence type="ECO:0000313" key="10">
    <source>
        <dbReference type="EMBL" id="HIR02142.1"/>
    </source>
</evidence>
<evidence type="ECO:0000256" key="1">
    <source>
        <dbReference type="ARBA" id="ARBA00001942"/>
    </source>
</evidence>
<dbReference type="SUPFAM" id="SSF53706">
    <property type="entry name" value="Formate dehydrogenase/DMSO reductase, domains 1-3"/>
    <property type="match status" value="1"/>
</dbReference>
<keyword evidence="5" id="KW-0560">Oxidoreductase</keyword>
<dbReference type="Gene3D" id="2.40.40.20">
    <property type="match status" value="1"/>
</dbReference>
<dbReference type="InterPro" id="IPR006655">
    <property type="entry name" value="Mopterin_OxRdtase_prok_CS"/>
</dbReference>
<dbReference type="PANTHER" id="PTHR43742">
    <property type="entry name" value="TRIMETHYLAMINE-N-OXIDE REDUCTASE"/>
    <property type="match status" value="1"/>
</dbReference>
<sequence length="646" mass="71542">MASCRRRRTRFSGRSAAVFLNVHGSPNYMHSAICALQRAASKKICLGSASCDPGQLDKTKLLVVWGANPENSAINQGKPIDRVKAIENGLQVIDIRPMMDPLGAKADIWVPIRPGTDGALALAILHVIIGEDLYDHDFTANWCNGFDQLAQHVQQYTPEWAANITGLPVDQIYQIARMMGTTKPMGILYGNGIGDQQNDGNWTCISICLIEAITGNLDIAGGGGASMTMPPSLIKTNKFDILTNRLPASPEDEEKGYYAGMAKLVAPETPRWYQNPKTWESGPNSAYFKALMSVETQDPYPLRAILGQASNPFGATRQPKKIAEVLKKLEFYFVHDTHWNTSCDYADYVLPACTHYECSQQFATKNTADGTFIGINQQIAEPLGESRSDWQFYLDLAVAMGYGDDFWNGDMDACLREQLDGSGISLEDLRAANTGIFVERTDGAVPTEPQYQNYAKLFADLPNGKVQCYNEWIGGKPNNTETGELGFLPEYSGPPEGIAETPELAEEYPLIISDVHAYRLCNHSYYVGVPYLRELQPYPWVKINPATAKKYGIEDGDWMKVESPHGWVKLVAEYFEGISPEVLMTRRGWWQDCEELGLPGYGCFDGGSDSTVLYDSTIENFDPFHSAMAKQTLVKISKLEEGDGNE</sequence>
<dbReference type="InterPro" id="IPR006657">
    <property type="entry name" value="MoPterin_dinucl-bd_dom"/>
</dbReference>
<gene>
    <name evidence="10" type="ORF">IAA69_07785</name>
</gene>
<reference evidence="10" key="1">
    <citation type="submission" date="2020-10" db="EMBL/GenBank/DDBJ databases">
        <authorList>
            <person name="Gilroy R."/>
        </authorList>
    </citation>
    <scope>NUCLEOTIDE SEQUENCE</scope>
    <source>
        <strain evidence="10">ChiGjej1B1-2707</strain>
    </source>
</reference>
<evidence type="ECO:0000256" key="5">
    <source>
        <dbReference type="ARBA" id="ARBA00023002"/>
    </source>
</evidence>
<dbReference type="Pfam" id="PF00384">
    <property type="entry name" value="Molybdopterin"/>
    <property type="match status" value="1"/>
</dbReference>
<reference evidence="10" key="2">
    <citation type="journal article" date="2021" name="PeerJ">
        <title>Extensive microbial diversity within the chicken gut microbiome revealed by metagenomics and culture.</title>
        <authorList>
            <person name="Gilroy R."/>
            <person name="Ravi A."/>
            <person name="Getino M."/>
            <person name="Pursley I."/>
            <person name="Horton D.L."/>
            <person name="Alikhan N.F."/>
            <person name="Baker D."/>
            <person name="Gharbi K."/>
            <person name="Hall N."/>
            <person name="Watson M."/>
            <person name="Adriaenssens E.M."/>
            <person name="Foster-Nyarko E."/>
            <person name="Jarju S."/>
            <person name="Secka A."/>
            <person name="Antonio M."/>
            <person name="Oren A."/>
            <person name="Chaudhuri R.R."/>
            <person name="La Ragione R."/>
            <person name="Hildebrand F."/>
            <person name="Pallen M.J."/>
        </authorList>
    </citation>
    <scope>NUCLEOTIDE SEQUENCE</scope>
    <source>
        <strain evidence="10">ChiGjej1B1-2707</strain>
    </source>
</reference>
<dbReference type="Pfam" id="PF01568">
    <property type="entry name" value="Molydop_binding"/>
    <property type="match status" value="1"/>
</dbReference>
<dbReference type="Gene3D" id="3.40.50.740">
    <property type="match status" value="1"/>
</dbReference>
<dbReference type="InterPro" id="IPR009010">
    <property type="entry name" value="Asp_de-COase-like_dom_sf"/>
</dbReference>
<protein>
    <submittedName>
        <fullName evidence="10">Molybdopterin-dependent oxidoreductase</fullName>
    </submittedName>
</protein>
<keyword evidence="3" id="KW-0500">Molybdenum</keyword>
<accession>A0A9D1A1B6</accession>
<evidence type="ECO:0000256" key="6">
    <source>
        <dbReference type="ARBA" id="ARBA00023004"/>
    </source>
</evidence>
<name>A0A9D1A1B6_9ACTN</name>
<dbReference type="SUPFAM" id="SSF50692">
    <property type="entry name" value="ADC-like"/>
    <property type="match status" value="1"/>
</dbReference>
<evidence type="ECO:0000259" key="9">
    <source>
        <dbReference type="Pfam" id="PF01568"/>
    </source>
</evidence>